<reference evidence="3 4" key="1">
    <citation type="submission" date="2019-09" db="EMBL/GenBank/DDBJ databases">
        <title>Bird 10,000 Genomes (B10K) Project - Family phase.</title>
        <authorList>
            <person name="Zhang G."/>
        </authorList>
    </citation>
    <scope>NUCLEOTIDE SEQUENCE [LARGE SCALE GENOMIC DNA]</scope>
    <source>
        <strain evidence="3">B10K-DU-029-50</strain>
        <tissue evidence="3">Heart</tissue>
    </source>
</reference>
<dbReference type="GO" id="GO:0005886">
    <property type="term" value="C:plasma membrane"/>
    <property type="evidence" value="ECO:0007669"/>
    <property type="project" value="UniProtKB-SubCell"/>
</dbReference>
<dbReference type="EMBL" id="VZRM01005777">
    <property type="protein sequence ID" value="NWV39538.1"/>
    <property type="molecule type" value="Genomic_DNA"/>
</dbReference>
<dbReference type="InterPro" id="IPR001304">
    <property type="entry name" value="C-type_lectin-like"/>
</dbReference>
<comment type="subcellular location">
    <subcellularLocation>
        <location evidence="1">Cell membrane</location>
        <topology evidence="1">Single-pass type II membrane protein</topology>
    </subcellularLocation>
</comment>
<evidence type="ECO:0000259" key="2">
    <source>
        <dbReference type="PROSITE" id="PS50041"/>
    </source>
</evidence>
<dbReference type="Gene3D" id="3.10.100.10">
    <property type="entry name" value="Mannose-Binding Protein A, subunit A"/>
    <property type="match status" value="1"/>
</dbReference>
<organism evidence="3 4">
    <name type="scientific">Grantiella picta</name>
    <dbReference type="NCBI Taxonomy" id="266360"/>
    <lineage>
        <taxon>Eukaryota</taxon>
        <taxon>Metazoa</taxon>
        <taxon>Chordata</taxon>
        <taxon>Craniata</taxon>
        <taxon>Vertebrata</taxon>
        <taxon>Euteleostomi</taxon>
        <taxon>Archelosauria</taxon>
        <taxon>Archosauria</taxon>
        <taxon>Dinosauria</taxon>
        <taxon>Saurischia</taxon>
        <taxon>Theropoda</taxon>
        <taxon>Coelurosauria</taxon>
        <taxon>Aves</taxon>
        <taxon>Neognathae</taxon>
        <taxon>Neoaves</taxon>
        <taxon>Telluraves</taxon>
        <taxon>Australaves</taxon>
        <taxon>Passeriformes</taxon>
        <taxon>Meliphagoidea</taxon>
        <taxon>Meliphagidae</taxon>
        <taxon>Grantiella</taxon>
    </lineage>
</organism>
<protein>
    <submittedName>
        <fullName evidence="3">CD69 protein</fullName>
    </submittedName>
</protein>
<evidence type="ECO:0000313" key="3">
    <source>
        <dbReference type="EMBL" id="NWV39538.1"/>
    </source>
</evidence>
<proteinExistence type="predicted"/>
<feature type="non-terminal residue" evidence="3">
    <location>
        <position position="110"/>
    </location>
</feature>
<keyword evidence="4" id="KW-1185">Reference proteome</keyword>
<feature type="non-terminal residue" evidence="3">
    <location>
        <position position="1"/>
    </location>
</feature>
<dbReference type="PANTHER" id="PTHR45710:SF26">
    <property type="entry name" value="RH26557P"/>
    <property type="match status" value="1"/>
</dbReference>
<accession>A0A7K6EMH0</accession>
<feature type="domain" description="C-type lectin" evidence="2">
    <location>
        <begin position="3"/>
        <end position="104"/>
    </location>
</feature>
<dbReference type="AlphaFoldDB" id="A0A7K6EMH0"/>
<gene>
    <name evidence="3" type="primary">Cd69_1</name>
    <name evidence="3" type="ORF">GRAPIC_R07157</name>
</gene>
<dbReference type="InterPro" id="IPR050828">
    <property type="entry name" value="C-type_lectin/matrix_domain"/>
</dbReference>
<comment type="caution">
    <text evidence="3">The sequence shown here is derived from an EMBL/GenBank/DDBJ whole genome shotgun (WGS) entry which is preliminary data.</text>
</comment>
<dbReference type="PANTHER" id="PTHR45710">
    <property type="entry name" value="C-TYPE LECTIN DOMAIN-CONTAINING PROTEIN 180"/>
    <property type="match status" value="1"/>
</dbReference>
<evidence type="ECO:0000256" key="1">
    <source>
        <dbReference type="ARBA" id="ARBA00004401"/>
    </source>
</evidence>
<dbReference type="Pfam" id="PF00059">
    <property type="entry name" value="Lectin_C"/>
    <property type="match status" value="1"/>
</dbReference>
<dbReference type="SUPFAM" id="SSF56436">
    <property type="entry name" value="C-type lectin-like"/>
    <property type="match status" value="1"/>
</dbReference>
<sequence>VGYRGICYFLSRDQRSWDQAKAQCLKLGASLAVLNDREMEFLFHLSGKDHYWLGLHGQDQRLQWVDGSNFSSSVPLLGNAGCVHLAENVLRSAICSNEMQYICSRPQTRL</sequence>
<dbReference type="InterPro" id="IPR016187">
    <property type="entry name" value="CTDL_fold"/>
</dbReference>
<dbReference type="Proteomes" id="UP000575029">
    <property type="component" value="Unassembled WGS sequence"/>
</dbReference>
<dbReference type="SMART" id="SM00034">
    <property type="entry name" value="CLECT"/>
    <property type="match status" value="1"/>
</dbReference>
<name>A0A7K6EMH0_9PASS</name>
<dbReference type="InterPro" id="IPR016186">
    <property type="entry name" value="C-type_lectin-like/link_sf"/>
</dbReference>
<evidence type="ECO:0000313" key="4">
    <source>
        <dbReference type="Proteomes" id="UP000575029"/>
    </source>
</evidence>
<dbReference type="PROSITE" id="PS50041">
    <property type="entry name" value="C_TYPE_LECTIN_2"/>
    <property type="match status" value="1"/>
</dbReference>